<dbReference type="InterPro" id="IPR000073">
    <property type="entry name" value="AB_hydrolase_1"/>
</dbReference>
<gene>
    <name evidence="4" type="ORF">BW143_21495</name>
</gene>
<dbReference type="AlphaFoldDB" id="A0A1R1Q7K1"/>
<dbReference type="Gene3D" id="3.40.50.1820">
    <property type="entry name" value="alpha/beta hydrolase"/>
    <property type="match status" value="1"/>
</dbReference>
<dbReference type="PRINTS" id="PR00111">
    <property type="entry name" value="ABHYDROLASE"/>
</dbReference>
<protein>
    <submittedName>
        <fullName evidence="4">Alpha/beta hydrolase</fullName>
    </submittedName>
</protein>
<keyword evidence="5" id="KW-1185">Reference proteome</keyword>
<evidence type="ECO:0000313" key="4">
    <source>
        <dbReference type="EMBL" id="OMH98412.1"/>
    </source>
</evidence>
<comment type="caution">
    <text evidence="4">The sequence shown here is derived from an EMBL/GenBank/DDBJ whole genome shotgun (WGS) entry which is preliminary data.</text>
</comment>
<accession>A0A1R1RFC8</accession>
<evidence type="ECO:0000259" key="2">
    <source>
        <dbReference type="Pfam" id="PF00561"/>
    </source>
</evidence>
<dbReference type="GO" id="GO:0016020">
    <property type="term" value="C:membrane"/>
    <property type="evidence" value="ECO:0007669"/>
    <property type="project" value="TreeGrafter"/>
</dbReference>
<dbReference type="GO" id="GO:0016787">
    <property type="term" value="F:hydrolase activity"/>
    <property type="evidence" value="ECO:0007669"/>
    <property type="project" value="UniProtKB-KW"/>
</dbReference>
<evidence type="ECO:0000259" key="3">
    <source>
        <dbReference type="Pfam" id="PF08386"/>
    </source>
</evidence>
<dbReference type="SUPFAM" id="SSF53474">
    <property type="entry name" value="alpha/beta-Hydrolases"/>
    <property type="match status" value="1"/>
</dbReference>
<name>A0A1R1Q7K1_9BACI</name>
<evidence type="ECO:0000313" key="5">
    <source>
        <dbReference type="Proteomes" id="UP000187367"/>
    </source>
</evidence>
<evidence type="ECO:0000256" key="1">
    <source>
        <dbReference type="ARBA" id="ARBA00022801"/>
    </source>
</evidence>
<dbReference type="Proteomes" id="UP000187367">
    <property type="component" value="Unassembled WGS sequence"/>
</dbReference>
<reference evidence="4 5" key="1">
    <citation type="submission" date="2017-01" db="EMBL/GenBank/DDBJ databases">
        <title>Bacillus phylogenomics.</title>
        <authorList>
            <person name="Dunlap C."/>
        </authorList>
    </citation>
    <scope>NUCLEOTIDE SEQUENCE [LARGE SCALE GENOMIC DNA]</scope>
    <source>
        <strain evidence="4 5">NRRL B-41282</strain>
    </source>
</reference>
<proteinExistence type="predicted"/>
<dbReference type="Pfam" id="PF08386">
    <property type="entry name" value="Abhydrolase_4"/>
    <property type="match status" value="1"/>
</dbReference>
<dbReference type="PANTHER" id="PTHR43798">
    <property type="entry name" value="MONOACYLGLYCEROL LIPASE"/>
    <property type="match status" value="1"/>
</dbReference>
<keyword evidence="1 4" id="KW-0378">Hydrolase</keyword>
<dbReference type="PANTHER" id="PTHR43798:SF31">
    <property type="entry name" value="AB HYDROLASE SUPERFAMILY PROTEIN YCLE"/>
    <property type="match status" value="1"/>
</dbReference>
<dbReference type="EMBL" id="MTJL01000054">
    <property type="protein sequence ID" value="OMH98412.1"/>
    <property type="molecule type" value="Genomic_DNA"/>
</dbReference>
<accession>A0A1R1Q7K1</accession>
<dbReference type="InterPro" id="IPR013595">
    <property type="entry name" value="Pept_S33_TAP-like_C"/>
</dbReference>
<dbReference type="InterPro" id="IPR029058">
    <property type="entry name" value="AB_hydrolase_fold"/>
</dbReference>
<organism evidence="4 5">
    <name type="scientific">Bacillus swezeyi</name>
    <dbReference type="NCBI Taxonomy" id="1925020"/>
    <lineage>
        <taxon>Bacteria</taxon>
        <taxon>Bacillati</taxon>
        <taxon>Bacillota</taxon>
        <taxon>Bacilli</taxon>
        <taxon>Bacillales</taxon>
        <taxon>Bacillaceae</taxon>
        <taxon>Bacillus</taxon>
    </lineage>
</organism>
<feature type="domain" description="AB hydrolase-1" evidence="2">
    <location>
        <begin position="43"/>
        <end position="158"/>
    </location>
</feature>
<feature type="domain" description="Peptidase S33 tripeptidyl aminopeptidase-like C-terminal" evidence="3">
    <location>
        <begin position="215"/>
        <end position="265"/>
    </location>
</feature>
<dbReference type="Pfam" id="PF00561">
    <property type="entry name" value="Abhydrolase_1"/>
    <property type="match status" value="1"/>
</dbReference>
<sequence>MCISLRILVLKTLYGGNEMGYFVHVETGVKLYVEDINPESSKAIVFLHGWPLSHKQFEYQFNVLPAKGYRCIGIDWRGFGNSDKPMNGYHYNRLADDIRAAVGALQLDNFTLVGHSTGGAIAIRYMSRHNGYGVSKLILVDAAAPIGFTEETADQLLHEASNDRPKMMRDVTDTFFFQYITEPFSDWFVQLGLQAAGWSTKSVIMMLRDEKLYHDLPKITAPALIVHGIHDQVIPFAQAQELNQKIKNSQLVPFQYSGHGLFWEEREKFNRILTQFVG</sequence>
<dbReference type="InterPro" id="IPR050266">
    <property type="entry name" value="AB_hydrolase_sf"/>
</dbReference>